<dbReference type="Pfam" id="PF10233">
    <property type="entry name" value="Cg6151-P"/>
    <property type="match status" value="1"/>
</dbReference>
<protein>
    <recommendedName>
        <fullName evidence="3">Calcium channel flower</fullName>
    </recommendedName>
</protein>
<dbReference type="GO" id="GO:0030672">
    <property type="term" value="C:synaptic vesicle membrane"/>
    <property type="evidence" value="ECO:0007669"/>
    <property type="project" value="UniProtKB-SubCell"/>
</dbReference>
<keyword evidence="9" id="KW-0966">Cell projection</keyword>
<dbReference type="PANTHER" id="PTHR13314:SF2">
    <property type="entry name" value="CALCIUM CHANNEL FLOWER HOMOLOG"/>
    <property type="match status" value="1"/>
</dbReference>
<evidence type="ECO:0000256" key="10">
    <source>
        <dbReference type="ARBA" id="ARBA00023303"/>
    </source>
</evidence>
<organism evidence="15">
    <name type="scientific">Hyalomma excavatum</name>
    <dbReference type="NCBI Taxonomy" id="257692"/>
    <lineage>
        <taxon>Eukaryota</taxon>
        <taxon>Metazoa</taxon>
        <taxon>Ecdysozoa</taxon>
        <taxon>Arthropoda</taxon>
        <taxon>Chelicerata</taxon>
        <taxon>Arachnida</taxon>
        <taxon>Acari</taxon>
        <taxon>Parasitiformes</taxon>
        <taxon>Ixodida</taxon>
        <taxon>Ixodoidea</taxon>
        <taxon>Ixodidae</taxon>
        <taxon>Hyalomminae</taxon>
        <taxon>Hyalomma</taxon>
    </lineage>
</organism>
<comment type="subunit">
    <text evidence="13">Homomultimer. Associates with the dally/ magu complex.</text>
</comment>
<sequence length="178" mass="18561">MFPNVGKIDDKGPGGPGDDAPWWLRYLGRFVGTVSALVAIGLGAQLAVLSAVTISSTCLLAAILQMIVGMMVALIEAPCFCAFLEFAQAPGNFFDRKPFWYKALLYGVGGVLPVALCHGITTFFGGGLVFVAGCIYGIMAMGRKASADEMRARATSTANLVPSSGDVEAPSGDKFTPS</sequence>
<keyword evidence="7 14" id="KW-1133">Transmembrane helix</keyword>
<dbReference type="GO" id="GO:0005262">
    <property type="term" value="F:calcium channel activity"/>
    <property type="evidence" value="ECO:0007669"/>
    <property type="project" value="UniProtKB-KW"/>
</dbReference>
<evidence type="ECO:0000256" key="5">
    <source>
        <dbReference type="ARBA" id="ARBA00022673"/>
    </source>
</evidence>
<comment type="subcellular location">
    <subcellularLocation>
        <location evidence="1">Cytoplasmic vesicle</location>
        <location evidence="1">Secretory vesicle</location>
        <location evidence="1">Synaptic vesicle membrane</location>
        <topology evidence="1">Multi-pass membrane protein</topology>
    </subcellularLocation>
    <subcellularLocation>
        <location evidence="12">Presynaptic cell membrane</location>
    </subcellularLocation>
</comment>
<feature type="transmembrane region" description="Helical" evidence="14">
    <location>
        <begin position="122"/>
        <end position="141"/>
    </location>
</feature>
<evidence type="ECO:0000256" key="14">
    <source>
        <dbReference type="SAM" id="Phobius"/>
    </source>
</evidence>
<comment type="similarity">
    <text evidence="2">Belongs to the calcium channel flower family.</text>
</comment>
<proteinExistence type="evidence at transcript level"/>
<keyword evidence="5" id="KW-0107">Calcium channel</keyword>
<evidence type="ECO:0000256" key="2">
    <source>
        <dbReference type="ARBA" id="ARBA00010023"/>
    </source>
</evidence>
<keyword evidence="4" id="KW-0813">Transport</keyword>
<keyword evidence="8 14" id="KW-0472">Membrane</keyword>
<dbReference type="GO" id="GO:0042734">
    <property type="term" value="C:presynaptic membrane"/>
    <property type="evidence" value="ECO:0007669"/>
    <property type="project" value="UniProtKB-SubCell"/>
</dbReference>
<keyword evidence="4" id="KW-0109">Calcium transport</keyword>
<accession>A0A131XEP1</accession>
<evidence type="ECO:0000256" key="7">
    <source>
        <dbReference type="ARBA" id="ARBA00022989"/>
    </source>
</evidence>
<feature type="transmembrane region" description="Helical" evidence="14">
    <location>
        <begin position="99"/>
        <end position="116"/>
    </location>
</feature>
<keyword evidence="4" id="KW-0406">Ion transport</keyword>
<feature type="transmembrane region" description="Helical" evidence="14">
    <location>
        <begin position="60"/>
        <end position="87"/>
    </location>
</feature>
<keyword evidence="6 14" id="KW-0812">Transmembrane</keyword>
<evidence type="ECO:0000256" key="9">
    <source>
        <dbReference type="ARBA" id="ARBA00023273"/>
    </source>
</evidence>
<evidence type="ECO:0000256" key="6">
    <source>
        <dbReference type="ARBA" id="ARBA00022692"/>
    </source>
</evidence>
<evidence type="ECO:0000256" key="12">
    <source>
        <dbReference type="ARBA" id="ARBA00034111"/>
    </source>
</evidence>
<evidence type="ECO:0000256" key="4">
    <source>
        <dbReference type="ARBA" id="ARBA00022568"/>
    </source>
</evidence>
<evidence type="ECO:0000256" key="8">
    <source>
        <dbReference type="ARBA" id="ARBA00023136"/>
    </source>
</evidence>
<feature type="transmembrane region" description="Helical" evidence="14">
    <location>
        <begin position="30"/>
        <end position="54"/>
    </location>
</feature>
<evidence type="ECO:0000256" key="1">
    <source>
        <dbReference type="ARBA" id="ARBA00004644"/>
    </source>
</evidence>
<name>A0A131XEP1_9ACAR</name>
<reference evidence="15" key="1">
    <citation type="journal article" date="2017" name="Ticks Tick Borne Dis.">
        <title>An insight into the sialome of Hyalomma excavatum.</title>
        <authorList>
            <person name="Ribeiro J.M."/>
            <person name="Slovak M."/>
            <person name="Francischetti I.M."/>
        </authorList>
    </citation>
    <scope>NUCLEOTIDE SEQUENCE</scope>
    <source>
        <strain evidence="15">Samish</strain>
        <tissue evidence="15">Salivary glands</tissue>
    </source>
</reference>
<evidence type="ECO:0000256" key="11">
    <source>
        <dbReference type="ARBA" id="ARBA00023329"/>
    </source>
</evidence>
<dbReference type="InterPro" id="IPR019365">
    <property type="entry name" value="TVP18/Ca-channel_flower"/>
</dbReference>
<dbReference type="EMBL" id="GEFH01004013">
    <property type="protein sequence ID" value="JAP64568.1"/>
    <property type="molecule type" value="mRNA"/>
</dbReference>
<keyword evidence="4" id="KW-0106">Calcium</keyword>
<dbReference type="GO" id="GO:0016192">
    <property type="term" value="P:vesicle-mediated transport"/>
    <property type="evidence" value="ECO:0007669"/>
    <property type="project" value="TreeGrafter"/>
</dbReference>
<dbReference type="PANTHER" id="PTHR13314">
    <property type="entry name" value="CALCIUM CHANNEL FLOWER HOMOLOG"/>
    <property type="match status" value="1"/>
</dbReference>
<dbReference type="AlphaFoldDB" id="A0A131XEP1"/>
<evidence type="ECO:0000256" key="3">
    <source>
        <dbReference type="ARBA" id="ARBA00016120"/>
    </source>
</evidence>
<dbReference type="SMART" id="SM01077">
    <property type="entry name" value="Cg6151-P"/>
    <property type="match status" value="1"/>
</dbReference>
<evidence type="ECO:0000313" key="15">
    <source>
        <dbReference type="EMBL" id="JAP64568.1"/>
    </source>
</evidence>
<evidence type="ECO:0000256" key="13">
    <source>
        <dbReference type="ARBA" id="ARBA00046506"/>
    </source>
</evidence>
<keyword evidence="11" id="KW-0968">Cytoplasmic vesicle</keyword>
<keyword evidence="10" id="KW-0407">Ion channel</keyword>